<dbReference type="Proteomes" id="UP001259572">
    <property type="component" value="Unassembled WGS sequence"/>
</dbReference>
<dbReference type="EMBL" id="JAVUPU010000001">
    <property type="protein sequence ID" value="MDT9597920.1"/>
    <property type="molecule type" value="Genomic_DNA"/>
</dbReference>
<name>A0ABU3Q3D6_9SPHN</name>
<dbReference type="RefSeq" id="WP_315723476.1">
    <property type="nucleotide sequence ID" value="NZ_JAVUPU010000001.1"/>
</dbReference>
<accession>A0ABU3Q3D6</accession>
<comment type="caution">
    <text evidence="1">The sequence shown here is derived from an EMBL/GenBank/DDBJ whole genome shotgun (WGS) entry which is preliminary data.</text>
</comment>
<keyword evidence="2" id="KW-1185">Reference proteome</keyword>
<gene>
    <name evidence="1" type="ORF">RQX22_03035</name>
</gene>
<sequence length="212" mass="23769">MTKLTPDEVGQKYADLMVEVKLRLLEVERLLAEAHAGSSKVKLVPIAEYCYLQLRRITELVSLAILIAHNPTEAFRAGNLVGEYNPAKLLRALGKLSPAAFPQQGVIAVNPPYDRGFIAAPLHTTDVRDRLCEIYTTACDKLHAGALKSFLKRGTAYDFNEIEASTRYLAELLGEHIIYLPDDWIAYAKLNFEAQGVTVHWYPPKVWKETSD</sequence>
<evidence type="ECO:0000313" key="1">
    <source>
        <dbReference type="EMBL" id="MDT9597920.1"/>
    </source>
</evidence>
<evidence type="ECO:0000313" key="2">
    <source>
        <dbReference type="Proteomes" id="UP001259572"/>
    </source>
</evidence>
<reference evidence="1 2" key="1">
    <citation type="submission" date="2023-05" db="EMBL/GenBank/DDBJ databases">
        <authorList>
            <person name="Guo Y."/>
        </authorList>
    </citation>
    <scope>NUCLEOTIDE SEQUENCE [LARGE SCALE GENOMIC DNA]</scope>
    <source>
        <strain evidence="1 2">GR2756</strain>
    </source>
</reference>
<proteinExistence type="predicted"/>
<evidence type="ECO:0008006" key="3">
    <source>
        <dbReference type="Google" id="ProtNLM"/>
    </source>
</evidence>
<organism evidence="1 2">
    <name type="scientific">Sphingosinicella rhizophila</name>
    <dbReference type="NCBI Taxonomy" id="3050082"/>
    <lineage>
        <taxon>Bacteria</taxon>
        <taxon>Pseudomonadati</taxon>
        <taxon>Pseudomonadota</taxon>
        <taxon>Alphaproteobacteria</taxon>
        <taxon>Sphingomonadales</taxon>
        <taxon>Sphingosinicellaceae</taxon>
        <taxon>Sphingosinicella</taxon>
    </lineage>
</organism>
<protein>
    <recommendedName>
        <fullName evidence="3">AbiV family abortive infection protein</fullName>
    </recommendedName>
</protein>